<keyword evidence="7" id="KW-0378">Hydrolase</keyword>
<name>A0ABD5R9T0_9EURY</name>
<keyword evidence="4 6" id="KW-0472">Membrane</keyword>
<evidence type="ECO:0000313" key="7">
    <source>
        <dbReference type="EMBL" id="MFC5366801.1"/>
    </source>
</evidence>
<dbReference type="PRINTS" id="PR00728">
    <property type="entry name" value="SIGNALPTASE"/>
</dbReference>
<evidence type="ECO:0000256" key="1">
    <source>
        <dbReference type="ARBA" id="ARBA00004370"/>
    </source>
</evidence>
<dbReference type="SUPFAM" id="SSF51306">
    <property type="entry name" value="LexA/Signal peptidase"/>
    <property type="match status" value="1"/>
</dbReference>
<evidence type="ECO:0000256" key="6">
    <source>
        <dbReference type="SAM" id="Phobius"/>
    </source>
</evidence>
<evidence type="ECO:0000256" key="3">
    <source>
        <dbReference type="ARBA" id="ARBA00022989"/>
    </source>
</evidence>
<dbReference type="InterPro" id="IPR001733">
    <property type="entry name" value="Peptidase_S26B"/>
</dbReference>
<dbReference type="EMBL" id="JBHSKX010000001">
    <property type="protein sequence ID" value="MFC5366801.1"/>
    <property type="molecule type" value="Genomic_DNA"/>
</dbReference>
<comment type="caution">
    <text evidence="7">The sequence shown here is derived from an EMBL/GenBank/DDBJ whole genome shotgun (WGS) entry which is preliminary data.</text>
</comment>
<dbReference type="GO" id="GO:0016020">
    <property type="term" value="C:membrane"/>
    <property type="evidence" value="ECO:0007669"/>
    <property type="project" value="UniProtKB-SubCell"/>
</dbReference>
<dbReference type="InterPro" id="IPR036286">
    <property type="entry name" value="LexA/Signal_pep-like_sf"/>
</dbReference>
<dbReference type="AlphaFoldDB" id="A0ABD5R9T0"/>
<dbReference type="EC" id="3.4.21.89" evidence="7"/>
<keyword evidence="3 6" id="KW-1133">Transmembrane helix</keyword>
<evidence type="ECO:0000256" key="2">
    <source>
        <dbReference type="ARBA" id="ARBA00022692"/>
    </source>
</evidence>
<dbReference type="CDD" id="cd06530">
    <property type="entry name" value="S26_SPase_I"/>
    <property type="match status" value="1"/>
</dbReference>
<evidence type="ECO:0000256" key="5">
    <source>
        <dbReference type="SAM" id="MobiDB-lite"/>
    </source>
</evidence>
<reference evidence="7 8" key="1">
    <citation type="journal article" date="2019" name="Int. J. Syst. Evol. Microbiol.">
        <title>The Global Catalogue of Microorganisms (GCM) 10K type strain sequencing project: providing services to taxonomists for standard genome sequencing and annotation.</title>
        <authorList>
            <consortium name="The Broad Institute Genomics Platform"/>
            <consortium name="The Broad Institute Genome Sequencing Center for Infectious Disease"/>
            <person name="Wu L."/>
            <person name="Ma J."/>
        </authorList>
    </citation>
    <scope>NUCLEOTIDE SEQUENCE [LARGE SCALE GENOMIC DNA]</scope>
    <source>
        <strain evidence="7 8">CGMCC 1.12237</strain>
    </source>
</reference>
<evidence type="ECO:0000313" key="8">
    <source>
        <dbReference type="Proteomes" id="UP001596201"/>
    </source>
</evidence>
<feature type="transmembrane region" description="Helical" evidence="6">
    <location>
        <begin position="248"/>
        <end position="266"/>
    </location>
</feature>
<feature type="compositionally biased region" description="Low complexity" evidence="5">
    <location>
        <begin position="184"/>
        <end position="200"/>
    </location>
</feature>
<gene>
    <name evidence="7" type="ORF">ACFPJ5_07600</name>
</gene>
<comment type="subcellular location">
    <subcellularLocation>
        <location evidence="1">Membrane</location>
    </subcellularLocation>
</comment>
<feature type="transmembrane region" description="Helical" evidence="6">
    <location>
        <begin position="223"/>
        <end position="242"/>
    </location>
</feature>
<dbReference type="GO" id="GO:0009003">
    <property type="term" value="F:signal peptidase activity"/>
    <property type="evidence" value="ECO:0007669"/>
    <property type="project" value="UniProtKB-EC"/>
</dbReference>
<dbReference type="NCBIfam" id="TIGR02228">
    <property type="entry name" value="sigpep_I_arch"/>
    <property type="match status" value="1"/>
</dbReference>
<accession>A0ABD5R9T0</accession>
<sequence>MTSLSRFTGGRWGARNVLALLLLLALLAPFAVYAVPGVIGADQSYVVLTGSMEPAISPGDAVVVDAVDPASIVAGDVITFQRSAANDIPTTHRVMDVVNGDAGLAFVTKGDANEDVDASVVTPDRVVGKVVLTIPFIGYVVQFVNSPLGFVALVVIPFGLLLITEVWSMIRGNAGASRRDTEPGVGADATTTGAAYATDGESARADEPTGPDDDNLTFSQRDLAVAAVVLAVAALFSGYFAYERREAWLVAVAVAATTTFLLVVGLRQFGGDDPTADGTVQAGAGITTTASAAVPQATIPAAIRDLPTVTLADATALVTLGRDTGHPVVHDPETDEYVLIDAGTVYTAPAPQPEPDPELAADVDADDTLDASMEWFFGTTVEPPRPVTDGGEE</sequence>
<keyword evidence="8" id="KW-1185">Reference proteome</keyword>
<feature type="region of interest" description="Disordered" evidence="5">
    <location>
        <begin position="175"/>
        <end position="216"/>
    </location>
</feature>
<evidence type="ECO:0000256" key="4">
    <source>
        <dbReference type="ARBA" id="ARBA00023136"/>
    </source>
</evidence>
<keyword evidence="2 6" id="KW-0812">Transmembrane</keyword>
<protein>
    <submittedName>
        <fullName evidence="7">Signal peptidase I</fullName>
        <ecNumber evidence="7">3.4.21.89</ecNumber>
    </submittedName>
</protein>
<dbReference type="Proteomes" id="UP001596201">
    <property type="component" value="Unassembled WGS sequence"/>
</dbReference>
<dbReference type="Gene3D" id="2.10.109.10">
    <property type="entry name" value="Umud Fragment, subunit A"/>
    <property type="match status" value="1"/>
</dbReference>
<proteinExistence type="predicted"/>
<dbReference type="InterPro" id="IPR019533">
    <property type="entry name" value="Peptidase_S26"/>
</dbReference>
<dbReference type="RefSeq" id="WP_227227863.1">
    <property type="nucleotide sequence ID" value="NZ_JAJCVJ010000001.1"/>
</dbReference>
<dbReference type="PANTHER" id="PTHR10806:SF6">
    <property type="entry name" value="SIGNAL PEPTIDASE COMPLEX CATALYTIC SUBUNIT SEC11"/>
    <property type="match status" value="1"/>
</dbReference>
<dbReference type="PANTHER" id="PTHR10806">
    <property type="entry name" value="SIGNAL PEPTIDASE COMPLEX CATALYTIC SUBUNIT SEC11"/>
    <property type="match status" value="1"/>
</dbReference>
<feature type="transmembrane region" description="Helical" evidence="6">
    <location>
        <begin position="148"/>
        <end position="170"/>
    </location>
</feature>
<organism evidence="7 8">
    <name type="scientific">Salinirubrum litoreum</name>
    <dbReference type="NCBI Taxonomy" id="1126234"/>
    <lineage>
        <taxon>Archaea</taxon>
        <taxon>Methanobacteriati</taxon>
        <taxon>Methanobacteriota</taxon>
        <taxon>Stenosarchaea group</taxon>
        <taxon>Halobacteria</taxon>
        <taxon>Halobacteriales</taxon>
        <taxon>Haloferacaceae</taxon>
        <taxon>Salinirubrum</taxon>
    </lineage>
</organism>